<protein>
    <submittedName>
        <fullName evidence="1">Acetyl esterase/lipase</fullName>
    </submittedName>
</protein>
<comment type="caution">
    <text evidence="1">The sequence shown here is derived from an EMBL/GenBank/DDBJ whole genome shotgun (WGS) entry which is preliminary data.</text>
</comment>
<evidence type="ECO:0000313" key="2">
    <source>
        <dbReference type="Proteomes" id="UP000575083"/>
    </source>
</evidence>
<dbReference type="Proteomes" id="UP000575083">
    <property type="component" value="Unassembled WGS sequence"/>
</dbReference>
<keyword evidence="2" id="KW-1185">Reference proteome</keyword>
<dbReference type="EMBL" id="JACHLK010000011">
    <property type="protein sequence ID" value="MBB6562145.1"/>
    <property type="molecule type" value="Genomic_DNA"/>
</dbReference>
<gene>
    <name evidence="1" type="ORF">HNP48_004854</name>
</gene>
<dbReference type="SUPFAM" id="SSF53474">
    <property type="entry name" value="alpha/beta-Hydrolases"/>
    <property type="match status" value="1"/>
</dbReference>
<reference evidence="1 2" key="1">
    <citation type="submission" date="2020-08" db="EMBL/GenBank/DDBJ databases">
        <title>Functional genomics of gut bacteria from endangered species of beetles.</title>
        <authorList>
            <person name="Carlos-Shanley C."/>
        </authorList>
    </citation>
    <scope>NUCLEOTIDE SEQUENCE [LARGE SCALE GENOMIC DNA]</scope>
    <source>
        <strain evidence="1 2">S00198</strain>
    </source>
</reference>
<dbReference type="InterPro" id="IPR029058">
    <property type="entry name" value="AB_hydrolase_fold"/>
</dbReference>
<sequence length="76" mass="8099">MNFRPQADYLGDIRQARGQLSIVAGQDDEVFHADRYAPLFAQAGRPVPVAVVPGTSHIGLVLEPRAVQAVAQACTA</sequence>
<proteinExistence type="predicted"/>
<organism evidence="1 2">
    <name type="scientific">Acidovorax soli</name>
    <dbReference type="NCBI Taxonomy" id="592050"/>
    <lineage>
        <taxon>Bacteria</taxon>
        <taxon>Pseudomonadati</taxon>
        <taxon>Pseudomonadota</taxon>
        <taxon>Betaproteobacteria</taxon>
        <taxon>Burkholderiales</taxon>
        <taxon>Comamonadaceae</taxon>
        <taxon>Acidovorax</taxon>
    </lineage>
</organism>
<dbReference type="AlphaFoldDB" id="A0A7X0PHQ0"/>
<accession>A0A7X0PHQ0</accession>
<evidence type="ECO:0000313" key="1">
    <source>
        <dbReference type="EMBL" id="MBB6562145.1"/>
    </source>
</evidence>
<name>A0A7X0PHQ0_9BURK</name>